<dbReference type="SUPFAM" id="SSF53756">
    <property type="entry name" value="UDP-Glycosyltransferase/glycogen phosphorylase"/>
    <property type="match status" value="1"/>
</dbReference>
<proteinExistence type="predicted"/>
<dbReference type="Gene3D" id="3.40.50.2000">
    <property type="entry name" value="Glycogen Phosphorylase B"/>
    <property type="match status" value="1"/>
</dbReference>
<name>A0AAU8CKB5_9HYPH</name>
<protein>
    <submittedName>
        <fullName evidence="1">Glycosyltransferase family 1 protein</fullName>
    </submittedName>
</protein>
<dbReference type="EMBL" id="CP159253">
    <property type="protein sequence ID" value="XCG47281.1"/>
    <property type="molecule type" value="Genomic_DNA"/>
</dbReference>
<reference evidence="1" key="1">
    <citation type="submission" date="2024-06" db="EMBL/GenBank/DDBJ databases">
        <title>Mesorhizobium karijinii sp. nov., a symbiont of the iconic Swainsona formosa from arid Australia.</title>
        <authorList>
            <person name="Hill Y.J."/>
            <person name="Watkin E.L.J."/>
            <person name="O'Hara G.W."/>
            <person name="Terpolilli J."/>
            <person name="Tye M.L."/>
            <person name="Kohlmeier M.G."/>
        </authorList>
    </citation>
    <scope>NUCLEOTIDE SEQUENCE</scope>
    <source>
        <strain evidence="1">WSM2240</strain>
    </source>
</reference>
<sequence>MDIHMHDRLASKIFTSSGPDAVLICFSHLRWDFVFQRPQHLLTRASDTHNVLYFEEPIFDEVGLPAMYISAPTPRIRVVTPVLPNGTASAAAVSMQKSLVDELLAAFPSYKRLVAWYYTPIALPFSAHLQADIRVYDCMDELSSFKDAPAELARRETALFATADLVFAGGQSLYAAKRGLHPRVYAFPSSIDASHFNKARDSFDEPADQAGIGYPRIGFFGVIDERMDLDLVAATASQMPEYQFVMLGPVVKIDPASLPQAPNLHWLGSKSYDELPAYLAHWTAGWMPFALNESTRYISPTKTPEFLAAGLPVVSTAIADVVRPYGAMGLVQIAGLRDMAAKLAAATKSAGDHEWLKNVDAYIAGISWDRTWEAMAAHLDRIHSLNGAALMRKGA</sequence>
<dbReference type="AlphaFoldDB" id="A0AAU8CKB5"/>
<gene>
    <name evidence="1" type="ORF">ABVK50_18595</name>
</gene>
<accession>A0AAU8CKB5</accession>
<organism evidence="1">
    <name type="scientific">Mesorhizobium sp. WSM2240</name>
    <dbReference type="NCBI Taxonomy" id="3228851"/>
    <lineage>
        <taxon>Bacteria</taxon>
        <taxon>Pseudomonadati</taxon>
        <taxon>Pseudomonadota</taxon>
        <taxon>Alphaproteobacteria</taxon>
        <taxon>Hyphomicrobiales</taxon>
        <taxon>Phyllobacteriaceae</taxon>
        <taxon>Mesorhizobium</taxon>
    </lineage>
</organism>
<evidence type="ECO:0000313" key="1">
    <source>
        <dbReference type="EMBL" id="XCG47281.1"/>
    </source>
</evidence>
<dbReference type="RefSeq" id="WP_353645167.1">
    <property type="nucleotide sequence ID" value="NZ_CP159253.1"/>
</dbReference>